<proteinExistence type="predicted"/>
<reference evidence="1 2" key="1">
    <citation type="journal article" date="2010" name="J. Bacteriol.">
        <title>Genome sequences of Oceanicola granulosus HTCC2516(T) and Oceanicola batsensis HTCC2597(TDelta).</title>
        <authorList>
            <person name="Thrash J.C."/>
            <person name="Cho J.C."/>
            <person name="Vergin K.L."/>
            <person name="Giovannoni S.J."/>
        </authorList>
    </citation>
    <scope>NUCLEOTIDE SEQUENCE [LARGE SCALE GENOMIC DNA]</scope>
    <source>
        <strain evidence="2">ATCC BAA-863 / DSM 15984 / KCTC 12145 / HTCC2597</strain>
    </source>
</reference>
<dbReference type="HOGENOM" id="CLU_082729_0_0_5"/>
<dbReference type="EMBL" id="AAMO01000005">
    <property type="protein sequence ID" value="EAQ03203.1"/>
    <property type="molecule type" value="Genomic_DNA"/>
</dbReference>
<dbReference type="STRING" id="252305.OB2597_13703"/>
<dbReference type="AlphaFoldDB" id="A3TYG9"/>
<evidence type="ECO:0008006" key="3">
    <source>
        <dbReference type="Google" id="ProtNLM"/>
    </source>
</evidence>
<sequence>MELSHFALITGPFVGRSSMLATAEALRAAGAMVTEPDPHQAHPVDLPSLGDWALSLVPAVPRTPAPVVVGYGAGTVLAAWLAPRIGASALILVDGEVPPDRGAAPILPDRVSSLLRGAAGTQGLPRWSDWWTDLSTQEDMGLAALSRQRPELVEPLAREQRHFPADWLDQTLDLDPWTDLPVGYLRLSRFFTTAAEAASGRGWPVETIDGSHLHPALMGAETAGAILAVAGELDL</sequence>
<comment type="caution">
    <text evidence="1">The sequence shown here is derived from an EMBL/GenBank/DDBJ whole genome shotgun (WGS) entry which is preliminary data.</text>
</comment>
<dbReference type="RefSeq" id="WP_009806957.1">
    <property type="nucleotide sequence ID" value="NZ_CH724131.1"/>
</dbReference>
<dbReference type="SUPFAM" id="SSF53474">
    <property type="entry name" value="alpha/beta-Hydrolases"/>
    <property type="match status" value="1"/>
</dbReference>
<accession>A3TYG9</accession>
<evidence type="ECO:0000313" key="1">
    <source>
        <dbReference type="EMBL" id="EAQ03203.1"/>
    </source>
</evidence>
<dbReference type="OrthoDB" id="2972445at2"/>
<dbReference type="Proteomes" id="UP000004318">
    <property type="component" value="Unassembled WGS sequence"/>
</dbReference>
<dbReference type="eggNOG" id="COG1075">
    <property type="taxonomic scope" value="Bacteria"/>
</dbReference>
<protein>
    <recommendedName>
        <fullName evidence="3">AB hydrolase-1 domain-containing protein</fullName>
    </recommendedName>
</protein>
<gene>
    <name evidence="1" type="ORF">OB2597_13703</name>
</gene>
<evidence type="ECO:0000313" key="2">
    <source>
        <dbReference type="Proteomes" id="UP000004318"/>
    </source>
</evidence>
<keyword evidence="2" id="KW-1185">Reference proteome</keyword>
<organism evidence="1 2">
    <name type="scientific">Pseudooceanicola batsensis (strain ATCC BAA-863 / DSM 15984 / KCTC 12145 / HTCC2597)</name>
    <name type="common">Oceanicola batsensis</name>
    <dbReference type="NCBI Taxonomy" id="252305"/>
    <lineage>
        <taxon>Bacteria</taxon>
        <taxon>Pseudomonadati</taxon>
        <taxon>Pseudomonadota</taxon>
        <taxon>Alphaproteobacteria</taxon>
        <taxon>Rhodobacterales</taxon>
        <taxon>Paracoccaceae</taxon>
        <taxon>Pseudooceanicola</taxon>
    </lineage>
</organism>
<dbReference type="InterPro" id="IPR029058">
    <property type="entry name" value="AB_hydrolase_fold"/>
</dbReference>
<name>A3TYG9_PSEBH</name>